<accession>A0AA88LM51</accession>
<gene>
    <name evidence="2" type="ORF">Q7C36_020946</name>
</gene>
<comment type="caution">
    <text evidence="2">The sequence shown here is derived from an EMBL/GenBank/DDBJ whole genome shotgun (WGS) entry which is preliminary data.</text>
</comment>
<sequence>MGTVLHERARHNDLSHLRTCNNRAKRKSSGSGSSQRNTHPDVPQNEEQGPEHESLLLENGSQSREMRMISTAAVIHPSKMLNKPKYKLSSIKHPLERRCRQKTRQSSEKDTMPVRLPPVPVPRHESTKQVTHEDTDSGSDLSDMERLAQPASISDPPLLHLREEVINPSDFQPSRAPSRSHAISRDNYPDFLPPPFNSWSLRDLAVYLNTDGKNISRSKPSNHFERYLDRLLQLEWRQIMTLHEESSKSTWLVRRRPHFNLSAPKSILQCQRAFPFTLLSSVHPQISNRYPVSGCTYSHHTHPVTEKSVSRRSSSETRAHRLNRFSDSSLDHLKRMQAIGNIRNPPTHSPHVNGPTGLDPQRRKTSAGRSRSCGDESKDGCRRTRAERRTEPPRVIESKSLDDTGSETDPVAGRTAGKHKHVEFVFRNKN</sequence>
<evidence type="ECO:0000313" key="2">
    <source>
        <dbReference type="EMBL" id="KAK2821603.1"/>
    </source>
</evidence>
<reference evidence="2" key="1">
    <citation type="submission" date="2023-08" db="EMBL/GenBank/DDBJ databases">
        <title>Pelteobagrus vachellii genome.</title>
        <authorList>
            <person name="Liu H."/>
        </authorList>
    </citation>
    <scope>NUCLEOTIDE SEQUENCE</scope>
    <source>
        <strain evidence="2">PRFRI_2022a</strain>
        <tissue evidence="2">Muscle</tissue>
    </source>
</reference>
<dbReference type="InterPro" id="IPR029266">
    <property type="entry name" value="FAM217"/>
</dbReference>
<keyword evidence="3" id="KW-1185">Reference proteome</keyword>
<feature type="compositionally biased region" description="Basic and acidic residues" evidence="1">
    <location>
        <begin position="303"/>
        <end position="319"/>
    </location>
</feature>
<dbReference type="Proteomes" id="UP001187315">
    <property type="component" value="Unassembled WGS sequence"/>
</dbReference>
<dbReference type="PANTHER" id="PTHR22145:SF2">
    <property type="entry name" value="SI:CH211-266K22.6"/>
    <property type="match status" value="1"/>
</dbReference>
<feature type="compositionally biased region" description="Basic and acidic residues" evidence="1">
    <location>
        <begin position="122"/>
        <end position="135"/>
    </location>
</feature>
<feature type="region of interest" description="Disordered" evidence="1">
    <location>
        <begin position="301"/>
        <end position="430"/>
    </location>
</feature>
<organism evidence="2 3">
    <name type="scientific">Tachysurus vachellii</name>
    <name type="common">Darkbarbel catfish</name>
    <name type="synonym">Pelteobagrus vachellii</name>
    <dbReference type="NCBI Taxonomy" id="175792"/>
    <lineage>
        <taxon>Eukaryota</taxon>
        <taxon>Metazoa</taxon>
        <taxon>Chordata</taxon>
        <taxon>Craniata</taxon>
        <taxon>Vertebrata</taxon>
        <taxon>Euteleostomi</taxon>
        <taxon>Actinopterygii</taxon>
        <taxon>Neopterygii</taxon>
        <taxon>Teleostei</taxon>
        <taxon>Ostariophysi</taxon>
        <taxon>Siluriformes</taxon>
        <taxon>Bagridae</taxon>
        <taxon>Tachysurus</taxon>
    </lineage>
</organism>
<evidence type="ECO:0000256" key="1">
    <source>
        <dbReference type="SAM" id="MobiDB-lite"/>
    </source>
</evidence>
<dbReference type="EMBL" id="JAVHJS010000022">
    <property type="protein sequence ID" value="KAK2821603.1"/>
    <property type="molecule type" value="Genomic_DNA"/>
</dbReference>
<feature type="compositionally biased region" description="Basic and acidic residues" evidence="1">
    <location>
        <begin position="372"/>
        <end position="402"/>
    </location>
</feature>
<dbReference type="Pfam" id="PF15344">
    <property type="entry name" value="FAM217"/>
    <property type="match status" value="1"/>
</dbReference>
<feature type="region of interest" description="Disordered" evidence="1">
    <location>
        <begin position="88"/>
        <end position="142"/>
    </location>
</feature>
<feature type="region of interest" description="Disordered" evidence="1">
    <location>
        <begin position="1"/>
        <end position="64"/>
    </location>
</feature>
<proteinExistence type="predicted"/>
<evidence type="ECO:0000313" key="3">
    <source>
        <dbReference type="Proteomes" id="UP001187315"/>
    </source>
</evidence>
<dbReference type="AlphaFoldDB" id="A0AA88LM51"/>
<protein>
    <submittedName>
        <fullName evidence="2">Uncharacterized protein</fullName>
    </submittedName>
</protein>
<name>A0AA88LM51_TACVA</name>
<dbReference type="PANTHER" id="PTHR22145">
    <property type="entry name" value="SI:CH211-266K22.6"/>
    <property type="match status" value="1"/>
</dbReference>
<feature type="compositionally biased region" description="Basic and acidic residues" evidence="1">
    <location>
        <begin position="1"/>
        <end position="16"/>
    </location>
</feature>